<dbReference type="SMART" id="SM00966">
    <property type="entry name" value="SpoVT_AbrB"/>
    <property type="match status" value="1"/>
</dbReference>
<reference evidence="2 3" key="1">
    <citation type="submission" date="2020-09" db="EMBL/GenBank/DDBJ databases">
        <title>Characterization of Paenibacillus peoriae strain ZF390 with broad-spectrum antimicrobial activity as a potential biocontrol agent.</title>
        <authorList>
            <person name="Li L."/>
            <person name="Zhao Y."/>
            <person name="Li B."/>
            <person name="Xie X."/>
        </authorList>
    </citation>
    <scope>NUCLEOTIDE SEQUENCE [LARGE SCALE GENOMIC DNA]</scope>
    <source>
        <strain evidence="2 3">ZF390</strain>
    </source>
</reference>
<keyword evidence="2" id="KW-0238">DNA-binding</keyword>
<evidence type="ECO:0000259" key="1">
    <source>
        <dbReference type="SMART" id="SM00966"/>
    </source>
</evidence>
<dbReference type="InterPro" id="IPR007159">
    <property type="entry name" value="SpoVT-AbrB_dom"/>
</dbReference>
<dbReference type="AlphaFoldDB" id="A0A7H0Y1Y6"/>
<dbReference type="GO" id="GO:0003677">
    <property type="term" value="F:DNA binding"/>
    <property type="evidence" value="ECO:0007669"/>
    <property type="project" value="UniProtKB-KW"/>
</dbReference>
<dbReference type="Pfam" id="PF04014">
    <property type="entry name" value="MazE_antitoxin"/>
    <property type="match status" value="1"/>
</dbReference>
<dbReference type="EMBL" id="CP061172">
    <property type="protein sequence ID" value="QNR65094.1"/>
    <property type="molecule type" value="Genomic_DNA"/>
</dbReference>
<dbReference type="PANTHER" id="PTHR36432">
    <property type="match status" value="1"/>
</dbReference>
<sequence>MKSTGMSRPLDSLGRIVIPKEMRLTMGIDIGDSLEFFIDTEEGFLSVSKYNGVFCKMCNSIEELTYFKHSFLCKNCIQDLKENNGVSHIPIPVVRKTKGKEKRPYNPSDQQLEKLRELIRENPNAKQEDYAQWLEVSQSRISQLTKLL</sequence>
<protein>
    <submittedName>
        <fullName evidence="2">AbrB/MazE/SpoVT family DNA-binding domain-containing protein</fullName>
    </submittedName>
</protein>
<dbReference type="Proteomes" id="UP000516384">
    <property type="component" value="Chromosome"/>
</dbReference>
<organism evidence="2 3">
    <name type="scientific">Paenibacillus peoriae</name>
    <dbReference type="NCBI Taxonomy" id="59893"/>
    <lineage>
        <taxon>Bacteria</taxon>
        <taxon>Bacillati</taxon>
        <taxon>Bacillota</taxon>
        <taxon>Bacilli</taxon>
        <taxon>Bacillales</taxon>
        <taxon>Paenibacillaceae</taxon>
        <taxon>Paenibacillus</taxon>
    </lineage>
</organism>
<dbReference type="PANTHER" id="PTHR36432:SF1">
    <property type="entry name" value="STAGE V SPORULATION PROTEIN T"/>
    <property type="match status" value="1"/>
</dbReference>
<gene>
    <name evidence="2" type="ORF">IAQ67_14275</name>
</gene>
<accession>A0A7H0Y1Y6</accession>
<dbReference type="InterPro" id="IPR052731">
    <property type="entry name" value="B_subtilis_Trans_State_Reg"/>
</dbReference>
<dbReference type="Gene3D" id="2.10.260.10">
    <property type="match status" value="1"/>
</dbReference>
<dbReference type="InterPro" id="IPR037914">
    <property type="entry name" value="SpoVT-AbrB_sf"/>
</dbReference>
<feature type="domain" description="SpoVT-AbrB" evidence="1">
    <location>
        <begin position="8"/>
        <end position="53"/>
    </location>
</feature>
<dbReference type="RefSeq" id="WP_190297005.1">
    <property type="nucleotide sequence ID" value="NZ_CP061172.1"/>
</dbReference>
<name>A0A7H0Y1Y6_9BACL</name>
<evidence type="ECO:0000313" key="2">
    <source>
        <dbReference type="EMBL" id="QNR65094.1"/>
    </source>
</evidence>
<evidence type="ECO:0000313" key="3">
    <source>
        <dbReference type="Proteomes" id="UP000516384"/>
    </source>
</evidence>
<dbReference type="SUPFAM" id="SSF89447">
    <property type="entry name" value="AbrB/MazE/MraZ-like"/>
    <property type="match status" value="1"/>
</dbReference>
<proteinExistence type="predicted"/>